<gene>
    <name evidence="2" type="ORF">CWI78_10610</name>
</gene>
<comment type="caution">
    <text evidence="2">The sequence shown here is derived from an EMBL/GenBank/DDBJ whole genome shotgun (WGS) entry which is preliminary data.</text>
</comment>
<dbReference type="SUPFAM" id="SSF53474">
    <property type="entry name" value="alpha/beta-Hydrolases"/>
    <property type="match status" value="1"/>
</dbReference>
<accession>A0A432YUE5</accession>
<dbReference type="AlphaFoldDB" id="A0A432YUE5"/>
<dbReference type="Pfam" id="PF12146">
    <property type="entry name" value="Hydrolase_4"/>
    <property type="match status" value="1"/>
</dbReference>
<dbReference type="InterPro" id="IPR051044">
    <property type="entry name" value="MAG_DAG_Lipase"/>
</dbReference>
<evidence type="ECO:0000259" key="1">
    <source>
        <dbReference type="Pfam" id="PF12146"/>
    </source>
</evidence>
<protein>
    <submittedName>
        <fullName evidence="2">Lysophospholipase</fullName>
    </submittedName>
</protein>
<proteinExistence type="predicted"/>
<dbReference type="InterPro" id="IPR029058">
    <property type="entry name" value="AB_hydrolase_fold"/>
</dbReference>
<evidence type="ECO:0000313" key="2">
    <source>
        <dbReference type="EMBL" id="RUO66954.1"/>
    </source>
</evidence>
<dbReference type="OrthoDB" id="9788260at2"/>
<evidence type="ECO:0000313" key="3">
    <source>
        <dbReference type="Proteomes" id="UP000288058"/>
    </source>
</evidence>
<dbReference type="PANTHER" id="PTHR11614">
    <property type="entry name" value="PHOSPHOLIPASE-RELATED"/>
    <property type="match status" value="1"/>
</dbReference>
<dbReference type="Gene3D" id="3.40.50.1820">
    <property type="entry name" value="alpha/beta hydrolase"/>
    <property type="match status" value="1"/>
</dbReference>
<sequence length="335" mass="38174">MNQSFNVQQQRPADDTPEWPEFFRSEVEVFWQQQVTAKYFTAFDGIKLHFAYYKHSATAPLVVIAPGRIESALKYQELFWELAQQGFSVAALDHRGQGLSARLTHNPHQGHVEDFNDFVRDFADFTDQLATLFGSVPKTLFSHSMGGTIATIYCATYQHPYRKLILSAPMFSIETGKVPYWLARAVVAAGAWINRYLSKPWYFFGMGDYQKVPFEDNVLTHSKQRYDTFRSVYDNVTDVQLGGPTFNWLYEAISAAMNAQKLANNITIPVLLFQAGNDKVVSASGQKKVAAMITRNPFRFETIEGAHHELMMETDKFRQPVLNAIIEETRELITA</sequence>
<keyword evidence="3" id="KW-1185">Reference proteome</keyword>
<name>A0A432YUE5_9GAMM</name>
<dbReference type="Proteomes" id="UP000288058">
    <property type="component" value="Unassembled WGS sequence"/>
</dbReference>
<dbReference type="EMBL" id="PIQC01000008">
    <property type="protein sequence ID" value="RUO66954.1"/>
    <property type="molecule type" value="Genomic_DNA"/>
</dbReference>
<feature type="domain" description="Serine aminopeptidase S33" evidence="1">
    <location>
        <begin position="60"/>
        <end position="315"/>
    </location>
</feature>
<dbReference type="RefSeq" id="WP_126782784.1">
    <property type="nucleotide sequence ID" value="NZ_PIQC01000008.1"/>
</dbReference>
<reference evidence="3" key="1">
    <citation type="journal article" date="2018" name="Front. Microbiol.">
        <title>Genome-Based Analysis Reveals the Taxonomy and Diversity of the Family Idiomarinaceae.</title>
        <authorList>
            <person name="Liu Y."/>
            <person name="Lai Q."/>
            <person name="Shao Z."/>
        </authorList>
    </citation>
    <scope>NUCLEOTIDE SEQUENCE [LARGE SCALE GENOMIC DNA]</scope>
    <source>
        <strain evidence="3">R22</strain>
    </source>
</reference>
<dbReference type="InterPro" id="IPR022742">
    <property type="entry name" value="Hydrolase_4"/>
</dbReference>
<organism evidence="2 3">
    <name type="scientific">Idiomarina ramblicola</name>
    <dbReference type="NCBI Taxonomy" id="263724"/>
    <lineage>
        <taxon>Bacteria</taxon>
        <taxon>Pseudomonadati</taxon>
        <taxon>Pseudomonadota</taxon>
        <taxon>Gammaproteobacteria</taxon>
        <taxon>Alteromonadales</taxon>
        <taxon>Idiomarinaceae</taxon>
        <taxon>Idiomarina</taxon>
    </lineage>
</organism>